<evidence type="ECO:0000313" key="3">
    <source>
        <dbReference type="Proteomes" id="UP001189429"/>
    </source>
</evidence>
<organism evidence="2 3">
    <name type="scientific">Prorocentrum cordatum</name>
    <dbReference type="NCBI Taxonomy" id="2364126"/>
    <lineage>
        <taxon>Eukaryota</taxon>
        <taxon>Sar</taxon>
        <taxon>Alveolata</taxon>
        <taxon>Dinophyceae</taxon>
        <taxon>Prorocentrales</taxon>
        <taxon>Prorocentraceae</taxon>
        <taxon>Prorocentrum</taxon>
    </lineage>
</organism>
<feature type="region of interest" description="Disordered" evidence="1">
    <location>
        <begin position="307"/>
        <end position="373"/>
    </location>
</feature>
<feature type="region of interest" description="Disordered" evidence="1">
    <location>
        <begin position="266"/>
        <end position="285"/>
    </location>
</feature>
<sequence length="736" mass="82230">MAAEDLELLKKRLRHCHRRRYAPPWSWPVEVTKLLLFPTHLFRPGLSREGLGSTWRARDPDLLDFEAQAARPRHRRLVVDDVEARVGYDMLLQLLAHIRARQLLPQQARTSHAIAISKPGKTPTGNTVMDITRSRGADEHYDELLTHHRSTGILYYEASDGDLHEDLQTILGHPHFRGLRGVWEPRTLGALFSINTEASEHFENQRPADEVLGETDSEDEELGCRARFSAKRELVKRQINATTLEGHGAPPVLSQAHSDARCCRRRLGDQRTPQKNENGSERAINGWQSFENNALNDYDGSHRDIGYHECDGLAPPPAKNPRKGDRGGDRVMGEVDTLKEKGGKSGGKGGMSGQGHRGGRRRRRGHRSDKTWTSKDQNLMQRLAMLTKPTLQTTFRQRLSSATTIDTFTIPKTHRVVQRLEAAMIEHRKKVEAARPSGAEALRGVGSPVASLVVGLLESLMECDIGGKAKADHGKHVEQIIPVNGEEPPITRTHLELDAAATRIERCFDEEKVKLQVAAPVWPMRGTVTNAFIPEGVAQRHTGVAPPGWLEDEMASRLEVVSHQWFSWDAHHRDASPGSSALGGRKPAASARLPVDEPNVHVKERRQELIHRLNMEHTKATGARQSCAPCLGRRARRGLCVEEAGAKTWYEWWDSNRCRQRGFLEPWERSGPSRSPWFSQGQDAANLSTFTNMLREHGVDPSEFGVGSARTLQQLAGEVQSGAAELLLDASEHKKL</sequence>
<feature type="compositionally biased region" description="Basic and acidic residues" evidence="1">
    <location>
        <begin position="266"/>
        <end position="280"/>
    </location>
</feature>
<proteinExistence type="predicted"/>
<accession>A0ABN9VED2</accession>
<gene>
    <name evidence="2" type="ORF">PCOR1329_LOCUS57309</name>
</gene>
<reference evidence="2" key="1">
    <citation type="submission" date="2023-10" db="EMBL/GenBank/DDBJ databases">
        <authorList>
            <person name="Chen Y."/>
            <person name="Shah S."/>
            <person name="Dougan E. K."/>
            <person name="Thang M."/>
            <person name="Chan C."/>
        </authorList>
    </citation>
    <scope>NUCLEOTIDE SEQUENCE [LARGE SCALE GENOMIC DNA]</scope>
</reference>
<dbReference type="EMBL" id="CAUYUJ010017075">
    <property type="protein sequence ID" value="CAK0871477.1"/>
    <property type="molecule type" value="Genomic_DNA"/>
</dbReference>
<protein>
    <submittedName>
        <fullName evidence="2">Uncharacterized protein</fullName>
    </submittedName>
</protein>
<feature type="non-terminal residue" evidence="2">
    <location>
        <position position="736"/>
    </location>
</feature>
<dbReference type="Proteomes" id="UP001189429">
    <property type="component" value="Unassembled WGS sequence"/>
</dbReference>
<feature type="compositionally biased region" description="Basic residues" evidence="1">
    <location>
        <begin position="357"/>
        <end position="367"/>
    </location>
</feature>
<evidence type="ECO:0000256" key="1">
    <source>
        <dbReference type="SAM" id="MobiDB-lite"/>
    </source>
</evidence>
<keyword evidence="3" id="KW-1185">Reference proteome</keyword>
<comment type="caution">
    <text evidence="2">The sequence shown here is derived from an EMBL/GenBank/DDBJ whole genome shotgun (WGS) entry which is preliminary data.</text>
</comment>
<feature type="compositionally biased region" description="Gly residues" evidence="1">
    <location>
        <begin position="344"/>
        <end position="356"/>
    </location>
</feature>
<name>A0ABN9VED2_9DINO</name>
<evidence type="ECO:0000313" key="2">
    <source>
        <dbReference type="EMBL" id="CAK0871477.1"/>
    </source>
</evidence>
<feature type="compositionally biased region" description="Basic and acidic residues" evidence="1">
    <location>
        <begin position="322"/>
        <end position="343"/>
    </location>
</feature>